<dbReference type="SMART" id="SM00575">
    <property type="entry name" value="ZnF_PMZ"/>
    <property type="match status" value="1"/>
</dbReference>
<keyword evidence="5" id="KW-0862">Zinc</keyword>
<dbReference type="Proteomes" id="UP000326396">
    <property type="component" value="Linkage Group LG7"/>
</dbReference>
<protein>
    <recommendedName>
        <fullName evidence="8">SWIM-type domain-containing protein</fullName>
    </recommendedName>
</protein>
<dbReference type="InterPro" id="IPR006564">
    <property type="entry name" value="Znf_PMZ"/>
</dbReference>
<evidence type="ECO:0000259" key="8">
    <source>
        <dbReference type="PROSITE" id="PS50966"/>
    </source>
</evidence>
<evidence type="ECO:0000256" key="5">
    <source>
        <dbReference type="ARBA" id="ARBA00022833"/>
    </source>
</evidence>
<feature type="domain" description="SWIM-type" evidence="8">
    <location>
        <begin position="415"/>
        <end position="451"/>
    </location>
</feature>
<keyword evidence="4 6" id="KW-0863">Zinc-finger</keyword>
<accession>A0A5N6M1Y2</accession>
<keyword evidence="2" id="KW-0808">Transferase</keyword>
<reference evidence="9 10" key="1">
    <citation type="submission" date="2019-05" db="EMBL/GenBank/DDBJ databases">
        <title>Mikania micrantha, genome provides insights into the molecular mechanism of rapid growth.</title>
        <authorList>
            <person name="Liu B."/>
        </authorList>
    </citation>
    <scope>NUCLEOTIDE SEQUENCE [LARGE SCALE GENOMIC DNA]</scope>
    <source>
        <strain evidence="9">NLD-2019</strain>
        <tissue evidence="9">Leaf</tissue>
    </source>
</reference>
<dbReference type="InterPro" id="IPR007527">
    <property type="entry name" value="Znf_SWIM"/>
</dbReference>
<evidence type="ECO:0000313" key="9">
    <source>
        <dbReference type="EMBL" id="KAD3067798.1"/>
    </source>
</evidence>
<name>A0A5N6M1Y2_9ASTR</name>
<evidence type="ECO:0000256" key="3">
    <source>
        <dbReference type="ARBA" id="ARBA00022723"/>
    </source>
</evidence>
<dbReference type="PANTHER" id="PTHR11783">
    <property type="entry name" value="SULFOTRANSFERASE SULT"/>
    <property type="match status" value="1"/>
</dbReference>
<comment type="caution">
    <text evidence="9">The sequence shown here is derived from an EMBL/GenBank/DDBJ whole genome shotgun (WGS) entry which is preliminary data.</text>
</comment>
<dbReference type="InterPro" id="IPR000863">
    <property type="entry name" value="Sulfotransferase_dom"/>
</dbReference>
<keyword evidence="3" id="KW-0479">Metal-binding</keyword>
<evidence type="ECO:0000256" key="4">
    <source>
        <dbReference type="ARBA" id="ARBA00022771"/>
    </source>
</evidence>
<evidence type="ECO:0000256" key="6">
    <source>
        <dbReference type="PROSITE-ProRule" id="PRU00325"/>
    </source>
</evidence>
<sequence>MSRFPSLPGSEYEEDDAKYNMICDKHKHLLETLPKGSGWRIQHLYNYSGFWLGPMTLKSNLLLHTYFKYEPTDIILASFMKSGTTWLKALMFSTLNRDHYSFSNHHLHNNSPQSTFPYLDAESYPMTDFTTFSAPRLFATHFARTLLPACMSSCKFVYVCRDPKDILVSKWHFMSKLRSKDLPPLSFDEAFELFCLGVSEFGPFWEHVLSYWRASLESPDKILFLRYEELMKQPEVVVRKLADFMGKPVTMEEEKKGVVGEIINLCSFENLRNLEVNKKGVEKFGKLVEVEKQQFFRKGEIGDWKNYLSEEMKDRIDGIIDEKFKGSDSFNRDLLKSGKQLSYSTKQFTHNMSMNKIGPTISHRLQVSMKGGHHNVNGTPTDFKNFSRSVKLFVDRMLHYSVTHLDKRNDPINVFVVKFDKEDNSASCSCMCFMRIGYLCRHVFCVYRVNNVDTIPSRYIAERWTKDLLPKRIFDISNGYGVDSTPRSLLRFEILDSVTECVDALRSDDDGLSFFATRIRELKDHIFRNIVSNFNSKKCNDDVIEDLLGITGNVEVSCSNPEGIRNKGTGKSRRIGSSFERSAEKPKKAPRLYRTCFKYVTDHDSRNCKKKNPDSNTST</sequence>
<organism evidence="9 10">
    <name type="scientific">Mikania micrantha</name>
    <name type="common">bitter vine</name>
    <dbReference type="NCBI Taxonomy" id="192012"/>
    <lineage>
        <taxon>Eukaryota</taxon>
        <taxon>Viridiplantae</taxon>
        <taxon>Streptophyta</taxon>
        <taxon>Embryophyta</taxon>
        <taxon>Tracheophyta</taxon>
        <taxon>Spermatophyta</taxon>
        <taxon>Magnoliopsida</taxon>
        <taxon>eudicotyledons</taxon>
        <taxon>Gunneridae</taxon>
        <taxon>Pentapetalae</taxon>
        <taxon>asterids</taxon>
        <taxon>campanulids</taxon>
        <taxon>Asterales</taxon>
        <taxon>Asteraceae</taxon>
        <taxon>Asteroideae</taxon>
        <taxon>Heliantheae alliance</taxon>
        <taxon>Eupatorieae</taxon>
        <taxon>Mikania</taxon>
    </lineage>
</organism>
<evidence type="ECO:0000256" key="7">
    <source>
        <dbReference type="SAM" id="MobiDB-lite"/>
    </source>
</evidence>
<dbReference type="PROSITE" id="PS50966">
    <property type="entry name" value="ZF_SWIM"/>
    <property type="match status" value="1"/>
</dbReference>
<comment type="similarity">
    <text evidence="1">Belongs to the sulfotransferase 1 family.</text>
</comment>
<evidence type="ECO:0000313" key="10">
    <source>
        <dbReference type="Proteomes" id="UP000326396"/>
    </source>
</evidence>
<dbReference type="Pfam" id="PF00685">
    <property type="entry name" value="Sulfotransfer_1"/>
    <property type="match status" value="1"/>
</dbReference>
<evidence type="ECO:0000256" key="2">
    <source>
        <dbReference type="ARBA" id="ARBA00022679"/>
    </source>
</evidence>
<dbReference type="OrthoDB" id="205623at2759"/>
<evidence type="ECO:0000256" key="1">
    <source>
        <dbReference type="ARBA" id="ARBA00005771"/>
    </source>
</evidence>
<keyword evidence="10" id="KW-1185">Reference proteome</keyword>
<dbReference type="GO" id="GO:0008146">
    <property type="term" value="F:sulfotransferase activity"/>
    <property type="evidence" value="ECO:0007669"/>
    <property type="project" value="InterPro"/>
</dbReference>
<feature type="region of interest" description="Disordered" evidence="7">
    <location>
        <begin position="562"/>
        <end position="589"/>
    </location>
</feature>
<dbReference type="Gene3D" id="3.40.50.300">
    <property type="entry name" value="P-loop containing nucleotide triphosphate hydrolases"/>
    <property type="match status" value="1"/>
</dbReference>
<dbReference type="AlphaFoldDB" id="A0A5N6M1Y2"/>
<dbReference type="InterPro" id="IPR027417">
    <property type="entry name" value="P-loop_NTPase"/>
</dbReference>
<dbReference type="EMBL" id="SZYD01000017">
    <property type="protein sequence ID" value="KAD3067798.1"/>
    <property type="molecule type" value="Genomic_DNA"/>
</dbReference>
<proteinExistence type="inferred from homology"/>
<gene>
    <name evidence="9" type="ORF">E3N88_35678</name>
</gene>
<dbReference type="SUPFAM" id="SSF52540">
    <property type="entry name" value="P-loop containing nucleoside triphosphate hydrolases"/>
    <property type="match status" value="1"/>
</dbReference>
<dbReference type="GO" id="GO:0008270">
    <property type="term" value="F:zinc ion binding"/>
    <property type="evidence" value="ECO:0007669"/>
    <property type="project" value="UniProtKB-KW"/>
</dbReference>